<evidence type="ECO:0000256" key="1">
    <source>
        <dbReference type="ARBA" id="ARBA00022741"/>
    </source>
</evidence>
<feature type="region of interest" description="Disordered" evidence="3">
    <location>
        <begin position="29"/>
        <end position="63"/>
    </location>
</feature>
<evidence type="ECO:0000313" key="4">
    <source>
        <dbReference type="EnsemblPlants" id="AET7Gv20781800.5"/>
    </source>
</evidence>
<reference evidence="5" key="2">
    <citation type="journal article" date="2017" name="Nat. Plants">
        <title>The Aegilops tauschii genome reveals multiple impacts of transposons.</title>
        <authorList>
            <person name="Zhao G."/>
            <person name="Zou C."/>
            <person name="Li K."/>
            <person name="Wang K."/>
            <person name="Li T."/>
            <person name="Gao L."/>
            <person name="Zhang X."/>
            <person name="Wang H."/>
            <person name="Yang Z."/>
            <person name="Liu X."/>
            <person name="Jiang W."/>
            <person name="Mao L."/>
            <person name="Kong X."/>
            <person name="Jiao Y."/>
            <person name="Jia J."/>
        </authorList>
    </citation>
    <scope>NUCLEOTIDE SEQUENCE [LARGE SCALE GENOMIC DNA]</scope>
    <source>
        <strain evidence="5">cv. AL8/78</strain>
    </source>
</reference>
<dbReference type="PROSITE" id="PS01036">
    <property type="entry name" value="HSP70_3"/>
    <property type="match status" value="1"/>
</dbReference>
<dbReference type="SUPFAM" id="SSF53067">
    <property type="entry name" value="Actin-like ATPase domain"/>
    <property type="match status" value="1"/>
</dbReference>
<organism evidence="4 5">
    <name type="scientific">Aegilops tauschii subsp. strangulata</name>
    <name type="common">Goatgrass</name>
    <dbReference type="NCBI Taxonomy" id="200361"/>
    <lineage>
        <taxon>Eukaryota</taxon>
        <taxon>Viridiplantae</taxon>
        <taxon>Streptophyta</taxon>
        <taxon>Embryophyta</taxon>
        <taxon>Tracheophyta</taxon>
        <taxon>Spermatophyta</taxon>
        <taxon>Magnoliopsida</taxon>
        <taxon>Liliopsida</taxon>
        <taxon>Poales</taxon>
        <taxon>Poaceae</taxon>
        <taxon>BOP clade</taxon>
        <taxon>Pooideae</taxon>
        <taxon>Triticodae</taxon>
        <taxon>Triticeae</taxon>
        <taxon>Triticinae</taxon>
        <taxon>Aegilops</taxon>
    </lineage>
</organism>
<dbReference type="AlphaFoldDB" id="A0A453S0K9"/>
<evidence type="ECO:0000313" key="5">
    <source>
        <dbReference type="Proteomes" id="UP000015105"/>
    </source>
</evidence>
<sequence length="63" mass="7172">VHDVVLVGGSTRIPKVQQLLQDFFNETLPSRQRRSRSFSPTKARPMTSSRCMRVRAPGPTTCW</sequence>
<dbReference type="InterPro" id="IPR018181">
    <property type="entry name" value="Heat_shock_70_CS"/>
</dbReference>
<dbReference type="Proteomes" id="UP000015105">
    <property type="component" value="Chromosome 7D"/>
</dbReference>
<dbReference type="Gene3D" id="3.30.420.40">
    <property type="match status" value="1"/>
</dbReference>
<dbReference type="Pfam" id="PF00012">
    <property type="entry name" value="HSP70"/>
    <property type="match status" value="1"/>
</dbReference>
<name>A0A453S0K9_AEGTS</name>
<keyword evidence="5" id="KW-1185">Reference proteome</keyword>
<keyword evidence="2" id="KW-0067">ATP-binding</keyword>
<accession>A0A453S0K9</accession>
<reference evidence="5" key="1">
    <citation type="journal article" date="2014" name="Science">
        <title>Ancient hybridizations among the ancestral genomes of bread wheat.</title>
        <authorList>
            <consortium name="International Wheat Genome Sequencing Consortium,"/>
            <person name="Marcussen T."/>
            <person name="Sandve S.R."/>
            <person name="Heier L."/>
            <person name="Spannagl M."/>
            <person name="Pfeifer M."/>
            <person name="Jakobsen K.S."/>
            <person name="Wulff B.B."/>
            <person name="Steuernagel B."/>
            <person name="Mayer K.F."/>
            <person name="Olsen O.A."/>
        </authorList>
    </citation>
    <scope>NUCLEOTIDE SEQUENCE [LARGE SCALE GENOMIC DNA]</scope>
    <source>
        <strain evidence="5">cv. AL8/78</strain>
    </source>
</reference>
<keyword evidence="1" id="KW-0547">Nucleotide-binding</keyword>
<dbReference type="InterPro" id="IPR013126">
    <property type="entry name" value="Hsp_70_fam"/>
</dbReference>
<evidence type="ECO:0000256" key="3">
    <source>
        <dbReference type="SAM" id="MobiDB-lite"/>
    </source>
</evidence>
<dbReference type="GO" id="GO:0005524">
    <property type="term" value="F:ATP binding"/>
    <property type="evidence" value="ECO:0007669"/>
    <property type="project" value="UniProtKB-KW"/>
</dbReference>
<evidence type="ECO:0008006" key="6">
    <source>
        <dbReference type="Google" id="ProtNLM"/>
    </source>
</evidence>
<protein>
    <recommendedName>
        <fullName evidence="6">Heat shock protein 70</fullName>
    </recommendedName>
</protein>
<dbReference type="InterPro" id="IPR043129">
    <property type="entry name" value="ATPase_NBD"/>
</dbReference>
<dbReference type="GO" id="GO:0140662">
    <property type="term" value="F:ATP-dependent protein folding chaperone"/>
    <property type="evidence" value="ECO:0007669"/>
    <property type="project" value="InterPro"/>
</dbReference>
<dbReference type="EnsemblPlants" id="AET7Gv20781800.5">
    <property type="protein sequence ID" value="AET7Gv20781800.5"/>
    <property type="gene ID" value="AET7Gv20781800"/>
</dbReference>
<proteinExistence type="predicted"/>
<evidence type="ECO:0000256" key="2">
    <source>
        <dbReference type="ARBA" id="ARBA00022840"/>
    </source>
</evidence>
<reference evidence="4" key="3">
    <citation type="journal article" date="2017" name="Nature">
        <title>Genome sequence of the progenitor of the wheat D genome Aegilops tauschii.</title>
        <authorList>
            <person name="Luo M.C."/>
            <person name="Gu Y.Q."/>
            <person name="Puiu D."/>
            <person name="Wang H."/>
            <person name="Twardziok S.O."/>
            <person name="Deal K.R."/>
            <person name="Huo N."/>
            <person name="Zhu T."/>
            <person name="Wang L."/>
            <person name="Wang Y."/>
            <person name="McGuire P.E."/>
            <person name="Liu S."/>
            <person name="Long H."/>
            <person name="Ramasamy R.K."/>
            <person name="Rodriguez J.C."/>
            <person name="Van S.L."/>
            <person name="Yuan L."/>
            <person name="Wang Z."/>
            <person name="Xia Z."/>
            <person name="Xiao L."/>
            <person name="Anderson O.D."/>
            <person name="Ouyang S."/>
            <person name="Liang Y."/>
            <person name="Zimin A.V."/>
            <person name="Pertea G."/>
            <person name="Qi P."/>
            <person name="Bennetzen J.L."/>
            <person name="Dai X."/>
            <person name="Dawson M.W."/>
            <person name="Muller H.G."/>
            <person name="Kugler K."/>
            <person name="Rivarola-Duarte L."/>
            <person name="Spannagl M."/>
            <person name="Mayer K.F.X."/>
            <person name="Lu F.H."/>
            <person name="Bevan M.W."/>
            <person name="Leroy P."/>
            <person name="Li P."/>
            <person name="You F.M."/>
            <person name="Sun Q."/>
            <person name="Liu Z."/>
            <person name="Lyons E."/>
            <person name="Wicker T."/>
            <person name="Salzberg S.L."/>
            <person name="Devos K.M."/>
            <person name="Dvorak J."/>
        </authorList>
    </citation>
    <scope>NUCLEOTIDE SEQUENCE [LARGE SCALE GENOMIC DNA]</scope>
    <source>
        <strain evidence="4">cv. AL8/78</strain>
    </source>
</reference>
<reference evidence="4" key="4">
    <citation type="submission" date="2019-03" db="UniProtKB">
        <authorList>
            <consortium name="EnsemblPlants"/>
        </authorList>
    </citation>
    <scope>IDENTIFICATION</scope>
</reference>
<dbReference type="Gramene" id="AET7Gv20781800.5">
    <property type="protein sequence ID" value="AET7Gv20781800.5"/>
    <property type="gene ID" value="AET7Gv20781800"/>
</dbReference>
<reference evidence="4" key="5">
    <citation type="journal article" date="2021" name="G3 (Bethesda)">
        <title>Aegilops tauschii genome assembly Aet v5.0 features greater sequence contiguity and improved annotation.</title>
        <authorList>
            <person name="Wang L."/>
            <person name="Zhu T."/>
            <person name="Rodriguez J.C."/>
            <person name="Deal K.R."/>
            <person name="Dubcovsky J."/>
            <person name="McGuire P.E."/>
            <person name="Lux T."/>
            <person name="Spannagl M."/>
            <person name="Mayer K.F.X."/>
            <person name="Baldrich P."/>
            <person name="Meyers B.C."/>
            <person name="Huo N."/>
            <person name="Gu Y.Q."/>
            <person name="Zhou H."/>
            <person name="Devos K.M."/>
            <person name="Bennetzen J.L."/>
            <person name="Unver T."/>
            <person name="Budak H."/>
            <person name="Gulick P.J."/>
            <person name="Galiba G."/>
            <person name="Kalapos B."/>
            <person name="Nelson D.R."/>
            <person name="Li P."/>
            <person name="You F.M."/>
            <person name="Luo M.C."/>
            <person name="Dvorak J."/>
        </authorList>
    </citation>
    <scope>NUCLEOTIDE SEQUENCE [LARGE SCALE GENOMIC DNA]</scope>
    <source>
        <strain evidence="4">cv. AL8/78</strain>
    </source>
</reference>